<reference evidence="1 2" key="1">
    <citation type="submission" date="2018-11" db="EMBL/GenBank/DDBJ databases">
        <title>Proposal to divide the Flavobacteriaceae and reorganize its genera based on Amino Acid Identity values calculated from whole genome sequences.</title>
        <authorList>
            <person name="Nicholson A.C."/>
            <person name="Gulvik C.A."/>
            <person name="Whitney A.M."/>
            <person name="Humrighouse B.W."/>
            <person name="Bell M."/>
            <person name="Holmes B."/>
            <person name="Steigerwalt A.G."/>
            <person name="Villarma A."/>
            <person name="Sheth M."/>
            <person name="Batra D."/>
            <person name="Pryor J."/>
            <person name="Bernardet J.-F."/>
            <person name="Hugo C."/>
            <person name="Kampfer P."/>
            <person name="Newman J."/>
            <person name="McQuiston J.R."/>
        </authorList>
    </citation>
    <scope>NUCLEOTIDE SEQUENCE [LARGE SCALE GENOMIC DNA]</scope>
    <source>
        <strain evidence="1 2">G0207</strain>
    </source>
</reference>
<dbReference type="Pfam" id="PF07661">
    <property type="entry name" value="MORN_2"/>
    <property type="match status" value="2"/>
</dbReference>
<dbReference type="InterPro" id="IPR011652">
    <property type="entry name" value="MORN_2"/>
</dbReference>
<protein>
    <recommendedName>
        <fullName evidence="3">TonB C-terminal domain-containing protein</fullName>
    </recommendedName>
</protein>
<dbReference type="Proteomes" id="UP000274073">
    <property type="component" value="Chromosome"/>
</dbReference>
<sequence>MKSLITFVFTLGVSILFSQKKECYDESWKEISCNKNYAYYRLFLNNKLSGGLYKVEDYYKDGTLQMEGSYSDNLYFYKQGEFKYYYENGKNSSIENYANNKLIGEFKKWYPNGQLKWEGRYLNDGNPEYINFWTEDGIQSVKDGDGKFFLKSNDGSFSEGNLKNGKEDGIWKGYMPDLNLTYEDKYDNGIFIEGTSKREGKKYIYTTIQDIPYPQKGNDDLRNFVITNFKFPEKIVKDNYSDAIILVITIDESGKIFDINTENIVDEKVKEKLINTVRKYPGKFIIPKIRGFVTKQTIKLPILIIE</sequence>
<organism evidence="1 2">
    <name type="scientific">Chryseobacterium shandongense</name>
    <dbReference type="NCBI Taxonomy" id="1493872"/>
    <lineage>
        <taxon>Bacteria</taxon>
        <taxon>Pseudomonadati</taxon>
        <taxon>Bacteroidota</taxon>
        <taxon>Flavobacteriia</taxon>
        <taxon>Flavobacteriales</taxon>
        <taxon>Weeksellaceae</taxon>
        <taxon>Chryseobacterium group</taxon>
        <taxon>Chryseobacterium</taxon>
    </lineage>
</organism>
<dbReference type="RefSeq" id="WP_123854662.1">
    <property type="nucleotide sequence ID" value="NZ_CP033915.1"/>
</dbReference>
<dbReference type="Gene3D" id="2.20.110.10">
    <property type="entry name" value="Histone H3 K4-specific methyltransferase SET7/9 N-terminal domain"/>
    <property type="match status" value="2"/>
</dbReference>
<dbReference type="SUPFAM" id="SSF82185">
    <property type="entry name" value="Histone H3 K4-specific methyltransferase SET7/9 N-terminal domain"/>
    <property type="match status" value="2"/>
</dbReference>
<evidence type="ECO:0000313" key="1">
    <source>
        <dbReference type="EMBL" id="AZA87483.1"/>
    </source>
</evidence>
<evidence type="ECO:0000313" key="2">
    <source>
        <dbReference type="Proteomes" id="UP000274073"/>
    </source>
</evidence>
<proteinExistence type="predicted"/>
<accession>A0AAD1DM88</accession>
<dbReference type="AlphaFoldDB" id="A0AAD1DM88"/>
<dbReference type="EMBL" id="CP033915">
    <property type="protein sequence ID" value="AZA87483.1"/>
    <property type="molecule type" value="Genomic_DNA"/>
</dbReference>
<name>A0AAD1DM88_9FLAO</name>
<gene>
    <name evidence="1" type="ORF">EG349_12125</name>
</gene>
<evidence type="ECO:0008006" key="3">
    <source>
        <dbReference type="Google" id="ProtNLM"/>
    </source>
</evidence>